<evidence type="ECO:0000313" key="8">
    <source>
        <dbReference type="EMBL" id="KAF6803092.1"/>
    </source>
</evidence>
<dbReference type="InterPro" id="IPR050131">
    <property type="entry name" value="Peptidase_S8_subtilisin-like"/>
</dbReference>
<dbReference type="InterPro" id="IPR000209">
    <property type="entry name" value="Peptidase_S8/S53_dom"/>
</dbReference>
<dbReference type="GO" id="GO:0004252">
    <property type="term" value="F:serine-type endopeptidase activity"/>
    <property type="evidence" value="ECO:0007669"/>
    <property type="project" value="InterPro"/>
</dbReference>
<name>A0A8H6IYI3_9PEZI</name>
<keyword evidence="2 6" id="KW-0645">Protease</keyword>
<protein>
    <submittedName>
        <fullName evidence="8">Subtilase</fullName>
    </submittedName>
</protein>
<accession>A0A8H6IYI3</accession>
<evidence type="ECO:0000259" key="7">
    <source>
        <dbReference type="Pfam" id="PF00082"/>
    </source>
</evidence>
<proteinExistence type="inferred from homology"/>
<dbReference type="AlphaFoldDB" id="A0A8H6IYI3"/>
<comment type="similarity">
    <text evidence="1 5 6">Belongs to the peptidase S8 family.</text>
</comment>
<keyword evidence="3 6" id="KW-0378">Hydrolase</keyword>
<evidence type="ECO:0000313" key="9">
    <source>
        <dbReference type="Proteomes" id="UP000639643"/>
    </source>
</evidence>
<evidence type="ECO:0000256" key="3">
    <source>
        <dbReference type="ARBA" id="ARBA00022801"/>
    </source>
</evidence>
<dbReference type="Proteomes" id="UP000639643">
    <property type="component" value="Unassembled WGS sequence"/>
</dbReference>
<organism evidence="8 9">
    <name type="scientific">Colletotrichum musicola</name>
    <dbReference type="NCBI Taxonomy" id="2175873"/>
    <lineage>
        <taxon>Eukaryota</taxon>
        <taxon>Fungi</taxon>
        <taxon>Dikarya</taxon>
        <taxon>Ascomycota</taxon>
        <taxon>Pezizomycotina</taxon>
        <taxon>Sordariomycetes</taxon>
        <taxon>Hypocreomycetidae</taxon>
        <taxon>Glomerellales</taxon>
        <taxon>Glomerellaceae</taxon>
        <taxon>Colletotrichum</taxon>
        <taxon>Colletotrichum orchidearum species complex</taxon>
    </lineage>
</organism>
<dbReference type="PANTHER" id="PTHR43806:SF66">
    <property type="entry name" value="SERIN ENDOPEPTIDASE"/>
    <property type="match status" value="1"/>
</dbReference>
<evidence type="ECO:0000256" key="1">
    <source>
        <dbReference type="ARBA" id="ARBA00011073"/>
    </source>
</evidence>
<dbReference type="PROSITE" id="PS51892">
    <property type="entry name" value="SUBTILASE"/>
    <property type="match status" value="1"/>
</dbReference>
<dbReference type="InterPro" id="IPR034187">
    <property type="entry name" value="Peptidases_S8_5"/>
</dbReference>
<sequence>MKLFELNSTISVHLGNSKLAPFQNGQVYLSVIPLAVLNAGQQQRGEHGLAATGRAKTYIVEYATENVTTLGSLADIKVVKGFSSDIFTGAVVETAGLSLNDLKGLPGVVNVWPNDQVNPKPSAQEQNCKIRAERPRDFGHNITGVSKLHERGIFGKGVKIGVVDTGIWYKHDALGGGFGKGFKVAGGYDFVGNGGWPSAGHEKQPGGDPLDLLGYGTSVAGIIAGKTNDFLGVAPDATLYAYKVMGSQGSTQTSTLIEAFLAAYNDGVDIITASIGAPSGWAEEAWAVVASRMVNKGIVVTTSAGNLGFDGPFGMKTAASGKNVLAVAMANTPSADGTRASSITSWGLLNDLGLKPDVAAPGDSVNTTALDNGWVVTGGTSMSCPYVAGIAALYIGEFGGRHVHGDRFALDLSRRIVSTARRLAYHDSEYADLAAPVAQVGNGLVDAVKLFDSTTALEFEPIALNDTRHFNGRHEIIVKNFAPVDVRYHLSSQDAYGVDTLQLNCTDGSKTV</sequence>
<dbReference type="Gene3D" id="3.40.50.200">
    <property type="entry name" value="Peptidase S8/S53 domain"/>
    <property type="match status" value="1"/>
</dbReference>
<dbReference type="Pfam" id="PF00082">
    <property type="entry name" value="Peptidase_S8"/>
    <property type="match status" value="1"/>
</dbReference>
<evidence type="ECO:0000256" key="2">
    <source>
        <dbReference type="ARBA" id="ARBA00022670"/>
    </source>
</evidence>
<dbReference type="InterPro" id="IPR015500">
    <property type="entry name" value="Peptidase_S8_subtilisin-rel"/>
</dbReference>
<comment type="caution">
    <text evidence="8">The sequence shown here is derived from an EMBL/GenBank/DDBJ whole genome shotgun (WGS) entry which is preliminary data.</text>
</comment>
<dbReference type="SUPFAM" id="SSF52743">
    <property type="entry name" value="Subtilisin-like"/>
    <property type="match status" value="1"/>
</dbReference>
<keyword evidence="4 6" id="KW-0720">Serine protease</keyword>
<keyword evidence="9" id="KW-1185">Reference proteome</keyword>
<dbReference type="InterPro" id="IPR036852">
    <property type="entry name" value="Peptidase_S8/S53_dom_sf"/>
</dbReference>
<dbReference type="CDD" id="cd07489">
    <property type="entry name" value="Peptidases_S8_5"/>
    <property type="match status" value="1"/>
</dbReference>
<dbReference type="PANTHER" id="PTHR43806">
    <property type="entry name" value="PEPTIDASE S8"/>
    <property type="match status" value="1"/>
</dbReference>
<feature type="domain" description="Peptidase S8/S53" evidence="7">
    <location>
        <begin position="155"/>
        <end position="421"/>
    </location>
</feature>
<evidence type="ECO:0000256" key="5">
    <source>
        <dbReference type="PROSITE-ProRule" id="PRU01240"/>
    </source>
</evidence>
<feature type="non-terminal residue" evidence="8">
    <location>
        <position position="1"/>
    </location>
</feature>
<reference evidence="8" key="1">
    <citation type="journal article" date="2020" name="Phytopathology">
        <title>Genome Sequence Resources of Colletotrichum truncatum, C. plurivorum, C. musicola, and C. sojae: Four Species Pathogenic to Soybean (Glycine max).</title>
        <authorList>
            <person name="Rogerio F."/>
            <person name="Boufleur T.R."/>
            <person name="Ciampi-Guillardi M."/>
            <person name="Sukno S.A."/>
            <person name="Thon M.R."/>
            <person name="Massola Junior N.S."/>
            <person name="Baroncelli R."/>
        </authorList>
    </citation>
    <scope>NUCLEOTIDE SEQUENCE</scope>
    <source>
        <strain evidence="8">LFN0074</strain>
    </source>
</reference>
<dbReference type="EMBL" id="WIGM01001220">
    <property type="protein sequence ID" value="KAF6803092.1"/>
    <property type="molecule type" value="Genomic_DNA"/>
</dbReference>
<dbReference type="GO" id="GO:0006508">
    <property type="term" value="P:proteolysis"/>
    <property type="evidence" value="ECO:0007669"/>
    <property type="project" value="UniProtKB-KW"/>
</dbReference>
<evidence type="ECO:0000256" key="4">
    <source>
        <dbReference type="ARBA" id="ARBA00022825"/>
    </source>
</evidence>
<dbReference type="PRINTS" id="PR00723">
    <property type="entry name" value="SUBTILISIN"/>
</dbReference>
<dbReference type="InterPro" id="IPR023828">
    <property type="entry name" value="Peptidase_S8_Ser-AS"/>
</dbReference>
<dbReference type="OrthoDB" id="10256524at2759"/>
<gene>
    <name evidence="8" type="ORF">CMUS01_15179</name>
</gene>
<evidence type="ECO:0000256" key="6">
    <source>
        <dbReference type="RuleBase" id="RU003355"/>
    </source>
</evidence>
<dbReference type="InterPro" id="IPR023827">
    <property type="entry name" value="Peptidase_S8_Asp-AS"/>
</dbReference>
<dbReference type="PROSITE" id="PS00136">
    <property type="entry name" value="SUBTILASE_ASP"/>
    <property type="match status" value="1"/>
</dbReference>
<comment type="caution">
    <text evidence="5">Lacks conserved residue(s) required for the propagation of feature annotation.</text>
</comment>
<dbReference type="PROSITE" id="PS00138">
    <property type="entry name" value="SUBTILASE_SER"/>
    <property type="match status" value="1"/>
</dbReference>